<evidence type="ECO:0000259" key="2">
    <source>
        <dbReference type="PROSITE" id="PS51468"/>
    </source>
</evidence>
<feature type="transmembrane region" description="Helical" evidence="1">
    <location>
        <begin position="218"/>
        <end position="241"/>
    </location>
</feature>
<dbReference type="OrthoDB" id="7067067at2"/>
<feature type="transmembrane region" description="Helical" evidence="1">
    <location>
        <begin position="186"/>
        <end position="206"/>
    </location>
</feature>
<dbReference type="STRING" id="1921803.NIES593_12730"/>
<feature type="transmembrane region" description="Helical" evidence="1">
    <location>
        <begin position="108"/>
        <end position="128"/>
    </location>
</feature>
<feature type="transmembrane region" description="Helical" evidence="1">
    <location>
        <begin position="12"/>
        <end position="39"/>
    </location>
</feature>
<sequence length="883" mass="99164">MNSPTQSNEFSRVLFWLFNGSLLLIVYLGFLPFLAPAIIADAIAGKVPLNFLIPFVGLVGVPTTCTAIGAIPKQKRSISLFQLFYGVEAPLLILCLARFFWLRDLTPFTTVFLTSGLLGTLAFTHWLLSARGSNSSNANWWHLAGQTVMLAIALYLLTLSAFYAVPFISFILVILIILLYLFPLGIITIGFGTLPFGMAIAYLLAWKQNLKQLANRHGNFLVGGFIVAVLAGWMGILIAVAHQPQHQAFALLQTPSQTEQARQALVQKSEAIRRGLLNAYLAKYRYPWFRSDRHIYDIYRNTFAFSDSSAQNLQNLYSALTAPFAYQGTEADEAKAAELYAQFFDTPIMRGELTAIQKALQSTFNRGEAKAGLLDINEERVWLAQQEITVKPQGNWADVELYEVYRNQTLDQEEILYYFSLPESAVVTGVWLGETSDRAKRYVFQIAPRGAAQEVYNNEVSRRVDPALLEQVGPHQYRLRAFPIPPLGQGEMHLWLTYKVLKQDSGWALPELLERRNIFWTSKTKRIVDGKTVGAGDRWLPATLSAKNVQAVSHEVVLPDGDRVLAKPFASSYRLPQNQRFAIILDGSYSMNRHRQQTVETFRWLKENVLKNNQADLYLTATKPAQPKRLDGLQEFAANKATFYGTLQPKEMLEQFLALRGDRAYDAILFLTDSGSYELTQDSKSVLQMPAPLWLVHLGGLQPAYDDATLQAIQDSSGGVATQVQEIVRRLGTQPSLGESAINLVDGYAWFLEETSEPSSQVEGFSPIAARQWIAHLSRTTKPDDVRELDAIHAIAKQYEIVTPYSSAIVLVNDRQQEALRQAEQRSDRFQREIEDQQLPSPSSLNTISAVPEPAEWLLMIAGAICLWFVYQRQKQQRGCDSA</sequence>
<dbReference type="PROSITE" id="PS51468">
    <property type="entry name" value="VIT"/>
    <property type="match status" value="1"/>
</dbReference>
<dbReference type="Pfam" id="PF08487">
    <property type="entry name" value="VIT"/>
    <property type="match status" value="1"/>
</dbReference>
<keyword evidence="1" id="KW-1133">Transmembrane helix</keyword>
<organism evidence="3 4">
    <name type="scientific">Hydrococcus rivularis NIES-593</name>
    <dbReference type="NCBI Taxonomy" id="1921803"/>
    <lineage>
        <taxon>Bacteria</taxon>
        <taxon>Bacillati</taxon>
        <taxon>Cyanobacteriota</taxon>
        <taxon>Cyanophyceae</taxon>
        <taxon>Pleurocapsales</taxon>
        <taxon>Hydrococcaceae</taxon>
        <taxon>Hydrococcus</taxon>
    </lineage>
</organism>
<name>A0A1U7HFK9_9CYAN</name>
<feature type="transmembrane region" description="Helical" evidence="1">
    <location>
        <begin position="51"/>
        <end position="71"/>
    </location>
</feature>
<keyword evidence="1" id="KW-0472">Membrane</keyword>
<dbReference type="Proteomes" id="UP000186868">
    <property type="component" value="Unassembled WGS sequence"/>
</dbReference>
<comment type="caution">
    <text evidence="3">The sequence shown here is derived from an EMBL/GenBank/DDBJ whole genome shotgun (WGS) entry which is preliminary data.</text>
</comment>
<dbReference type="NCBIfam" id="TIGR02921">
    <property type="entry name" value="PEP_integral"/>
    <property type="match status" value="1"/>
</dbReference>
<keyword evidence="4" id="KW-1185">Reference proteome</keyword>
<proteinExistence type="predicted"/>
<keyword evidence="1" id="KW-0812">Transmembrane</keyword>
<evidence type="ECO:0000256" key="1">
    <source>
        <dbReference type="SAM" id="Phobius"/>
    </source>
</evidence>
<feature type="transmembrane region" description="Helical" evidence="1">
    <location>
        <begin position="83"/>
        <end position="102"/>
    </location>
</feature>
<dbReference type="RefSeq" id="WP_073599943.1">
    <property type="nucleotide sequence ID" value="NZ_MRCB01000014.1"/>
</dbReference>
<gene>
    <name evidence="3" type="ORF">NIES593_12730</name>
</gene>
<dbReference type="EMBL" id="MRCB01000014">
    <property type="protein sequence ID" value="OKH22335.1"/>
    <property type="molecule type" value="Genomic_DNA"/>
</dbReference>
<dbReference type="InterPro" id="IPR013694">
    <property type="entry name" value="VIT"/>
</dbReference>
<feature type="domain" description="VIT" evidence="2">
    <location>
        <begin position="367"/>
        <end position="498"/>
    </location>
</feature>
<dbReference type="InterPro" id="IPR014270">
    <property type="entry name" value="PEP-CTERM_IMP"/>
</dbReference>
<accession>A0A1U7HFK9</accession>
<feature type="transmembrane region" description="Helical" evidence="1">
    <location>
        <begin position="148"/>
        <end position="180"/>
    </location>
</feature>
<dbReference type="AlphaFoldDB" id="A0A1U7HFK9"/>
<evidence type="ECO:0000313" key="3">
    <source>
        <dbReference type="EMBL" id="OKH22335.1"/>
    </source>
</evidence>
<reference evidence="3 4" key="1">
    <citation type="submission" date="2016-11" db="EMBL/GenBank/DDBJ databases">
        <title>Draft Genome Sequences of Nine Cyanobacterial Strains from Diverse Habitats.</title>
        <authorList>
            <person name="Zhu T."/>
            <person name="Hou S."/>
            <person name="Lu X."/>
            <person name="Hess W.R."/>
        </authorList>
    </citation>
    <scope>NUCLEOTIDE SEQUENCE [LARGE SCALE GENOMIC DNA]</scope>
    <source>
        <strain evidence="3 4">NIES-593</strain>
    </source>
</reference>
<evidence type="ECO:0000313" key="4">
    <source>
        <dbReference type="Proteomes" id="UP000186868"/>
    </source>
</evidence>
<protein>
    <recommendedName>
        <fullName evidence="2">VIT domain-containing protein</fullName>
    </recommendedName>
</protein>